<keyword evidence="7" id="KW-1185">Reference proteome</keyword>
<reference evidence="3" key="1">
    <citation type="submission" date="2021-01" db="EMBL/GenBank/DDBJ databases">
        <title>Outbreak of Burkholderia contaminns endophthalmitis traced to a clinical ventilation system.</title>
        <authorList>
            <person name="Lipuma J."/>
            <person name="Spilker T."/>
            <person name="Kratholm J."/>
        </authorList>
    </citation>
    <scope>NUCLEOTIDE SEQUENCE</scope>
    <source>
        <strain evidence="3">HI4954</strain>
    </source>
</reference>
<dbReference type="GO" id="GO:0019628">
    <property type="term" value="P:urate catabolic process"/>
    <property type="evidence" value="ECO:0007669"/>
    <property type="project" value="UniProtKB-UniPathway"/>
</dbReference>
<dbReference type="EMBL" id="JAGEMX010000040">
    <property type="protein sequence ID" value="MBO1835699.1"/>
    <property type="molecule type" value="Genomic_DNA"/>
</dbReference>
<dbReference type="Proteomes" id="UP001220209">
    <property type="component" value="Chromosome 3"/>
</dbReference>
<dbReference type="Pfam" id="PF01557">
    <property type="entry name" value="FAA_hydrolase"/>
    <property type="match status" value="1"/>
</dbReference>
<evidence type="ECO:0000313" key="7">
    <source>
        <dbReference type="Proteomes" id="UP000664048"/>
    </source>
</evidence>
<dbReference type="InterPro" id="IPR036663">
    <property type="entry name" value="Fumarylacetoacetase_C_sf"/>
</dbReference>
<proteinExistence type="predicted"/>
<name>A0A1E3FTJ9_9BURK</name>
<evidence type="ECO:0000313" key="5">
    <source>
        <dbReference type="EMBL" id="WFN22712.1"/>
    </source>
</evidence>
<evidence type="ECO:0000259" key="2">
    <source>
        <dbReference type="Pfam" id="PF18288"/>
    </source>
</evidence>
<dbReference type="InterPro" id="IPR041072">
    <property type="entry name" value="FAA_hydro_N"/>
</dbReference>
<feature type="domain" description="Fumarylacetoacetase N-terminal" evidence="2">
    <location>
        <begin position="1"/>
        <end position="73"/>
    </location>
</feature>
<evidence type="ECO:0000313" key="6">
    <source>
        <dbReference type="Proteomes" id="UP000611459"/>
    </source>
</evidence>
<evidence type="ECO:0000313" key="4">
    <source>
        <dbReference type="EMBL" id="MBO1835699.1"/>
    </source>
</evidence>
<keyword evidence="3" id="KW-0378">Hydrolase</keyword>
<dbReference type="Proteomes" id="UP000664048">
    <property type="component" value="Unassembled WGS sequence"/>
</dbReference>
<dbReference type="EMBL" id="CP090642">
    <property type="protein sequence ID" value="WFN22712.1"/>
    <property type="molecule type" value="Genomic_DNA"/>
</dbReference>
<sequence length="321" mass="34761">MRLATLRSGTPDGQLVVVSRDNMRFLPGPTANLQALLERWDEESAVVAERARRLDAGEGEPLDPAFCLAPLPRAWQWLDASAFSTHGRLITEAFKLEPVATDPPLMYQGLSHRFLAPREDVVLRTQDFGLDFEGEFGVITDAVPMGVSARDALGHIKLVVVINDWSQRAFTMSEMKRGFGWLHAKPASSIAPVCVSPDELGGAWEEGRVCLPLHVSWNGELFGRPNGSEMDVGFHDLIAYAAQTRDLPAGTIIGSGTVSNVDYAECGSACIAERRAIEAIATGSAVTPFLAFGDVVRLEARSDSGDPLFGVIEQRIVPFSG</sequence>
<dbReference type="Pfam" id="PF18288">
    <property type="entry name" value="FAA_hydro_N_2"/>
    <property type="match status" value="1"/>
</dbReference>
<feature type="domain" description="Fumarylacetoacetase-like C-terminal" evidence="1">
    <location>
        <begin position="97"/>
        <end position="316"/>
    </location>
</feature>
<dbReference type="RefSeq" id="WP_039353604.1">
    <property type="nucleotide sequence ID" value="NZ_AP018359.1"/>
</dbReference>
<dbReference type="InterPro" id="IPR011234">
    <property type="entry name" value="Fumarylacetoacetase-like_C"/>
</dbReference>
<dbReference type="GO" id="GO:0016787">
    <property type="term" value="F:hydrolase activity"/>
    <property type="evidence" value="ECO:0007669"/>
    <property type="project" value="UniProtKB-KW"/>
</dbReference>
<dbReference type="SUPFAM" id="SSF56529">
    <property type="entry name" value="FAH"/>
    <property type="match status" value="1"/>
</dbReference>
<evidence type="ECO:0000259" key="1">
    <source>
        <dbReference type="Pfam" id="PF01557"/>
    </source>
</evidence>
<reference evidence="5 8" key="3">
    <citation type="submission" date="2021-12" db="EMBL/GenBank/DDBJ databases">
        <title>Genomic and phenotypic characterization of three Burkholderia contaminans isolates recovered from different sources.</title>
        <authorList>
            <person name="Lopez De Volder A."/>
            <person name="Fan Y."/>
            <person name="Nunvar J."/>
            <person name="Herrera T."/>
            <person name="Timp W."/>
            <person name="Degrossi J."/>
        </authorList>
    </citation>
    <scope>NUCLEOTIDE SEQUENCE [LARGE SCALE GENOMIC DNA]</scope>
    <source>
        <strain evidence="5 8">LMG 23361</strain>
    </source>
</reference>
<gene>
    <name evidence="4" type="ORF">J4M89_40670</name>
    <name evidence="3" type="ORF">JIN94_40555</name>
    <name evidence="5" type="ORF">LXE91_32590</name>
</gene>
<dbReference type="EMBL" id="JAENIB010000051">
    <property type="protein sequence ID" value="MBK1936174.1"/>
    <property type="molecule type" value="Genomic_DNA"/>
</dbReference>
<dbReference type="AlphaFoldDB" id="A0A1E3FTJ9"/>
<dbReference type="Gene3D" id="3.90.850.10">
    <property type="entry name" value="Fumarylacetoacetase-like, C-terminal domain"/>
    <property type="match status" value="1"/>
</dbReference>
<accession>A0A1E3FTJ9</accession>
<dbReference type="Proteomes" id="UP000611459">
    <property type="component" value="Unassembled WGS sequence"/>
</dbReference>
<evidence type="ECO:0000313" key="8">
    <source>
        <dbReference type="Proteomes" id="UP001220209"/>
    </source>
</evidence>
<dbReference type="GeneID" id="93195516"/>
<dbReference type="PANTHER" id="PTHR43211:SF1">
    <property type="entry name" value="BLL6422 PROTEIN"/>
    <property type="match status" value="1"/>
</dbReference>
<reference evidence="4 7" key="2">
    <citation type="submission" date="2021-03" db="EMBL/GenBank/DDBJ databases">
        <title>Clinical course, treatment and visual outcome of an outbreak of Burkholderia contaminans endophthalmitis following cataract surgery.</title>
        <authorList>
            <person name="Lind C."/>
            <person name="Olsen K."/>
            <person name="Angelsen N.K."/>
            <person name="Krefting E.A."/>
            <person name="Fossen K."/>
            <person name="Gravningen K."/>
            <person name="Depoorter E."/>
            <person name="Vandamme P."/>
            <person name="Bertelsen G."/>
        </authorList>
    </citation>
    <scope>NUCLEOTIDE SEQUENCE [LARGE SCALE GENOMIC DNA]</scope>
    <source>
        <strain evidence="4 7">51242556</strain>
    </source>
</reference>
<protein>
    <submittedName>
        <fullName evidence="3">Fumarylacetoacetate hydrolase family protein</fullName>
    </submittedName>
</protein>
<dbReference type="PANTHER" id="PTHR43211">
    <property type="entry name" value="FUMARYLACETOACETATE HYDROLASE"/>
    <property type="match status" value="1"/>
</dbReference>
<organism evidence="3 6">
    <name type="scientific">Burkholderia contaminans</name>
    <dbReference type="NCBI Taxonomy" id="488447"/>
    <lineage>
        <taxon>Bacteria</taxon>
        <taxon>Pseudomonadati</taxon>
        <taxon>Pseudomonadota</taxon>
        <taxon>Betaproteobacteria</taxon>
        <taxon>Burkholderiales</taxon>
        <taxon>Burkholderiaceae</taxon>
        <taxon>Burkholderia</taxon>
        <taxon>Burkholderia cepacia complex</taxon>
    </lineage>
</organism>
<evidence type="ECO:0000313" key="3">
    <source>
        <dbReference type="EMBL" id="MBK1936174.1"/>
    </source>
</evidence>
<dbReference type="OrthoDB" id="9775905at2"/>